<keyword evidence="5 10" id="KW-0145">Chemotaxis</keyword>
<organism evidence="13 14">
    <name type="scientific">Arsenophonus nasoniae</name>
    <name type="common">son-killer infecting Nasonia vitripennis</name>
    <dbReference type="NCBI Taxonomy" id="638"/>
    <lineage>
        <taxon>Bacteria</taxon>
        <taxon>Pseudomonadati</taxon>
        <taxon>Pseudomonadota</taxon>
        <taxon>Gammaproteobacteria</taxon>
        <taxon>Enterobacterales</taxon>
        <taxon>Morganellaceae</taxon>
        <taxon>Arsenophonus</taxon>
    </lineage>
</organism>
<dbReference type="InterPro" id="IPR050992">
    <property type="entry name" value="CheZ_family_phosphatases"/>
</dbReference>
<evidence type="ECO:0000256" key="11">
    <source>
        <dbReference type="PIRSR" id="PIRSR002884-1"/>
    </source>
</evidence>
<comment type="similarity">
    <text evidence="2 10">Belongs to the CheZ family.</text>
</comment>
<comment type="subcellular location">
    <subcellularLocation>
        <location evidence="1 10">Cytoplasm</location>
    </subcellularLocation>
</comment>
<dbReference type="GO" id="GO:0006935">
    <property type="term" value="P:chemotaxis"/>
    <property type="evidence" value="ECO:0007669"/>
    <property type="project" value="UniProtKB-KW"/>
</dbReference>
<dbReference type="Gene3D" id="1.10.287.500">
    <property type="entry name" value="Helix hairpin bin"/>
    <property type="match status" value="1"/>
</dbReference>
<keyword evidence="4 10" id="KW-0963">Cytoplasm</keyword>
<evidence type="ECO:0000256" key="6">
    <source>
        <dbReference type="ARBA" id="ARBA00022779"/>
    </source>
</evidence>
<dbReference type="Pfam" id="PF04344">
    <property type="entry name" value="CheZ"/>
    <property type="match status" value="1"/>
</dbReference>
<gene>
    <name evidence="13" type="ORF">QE207_06525</name>
</gene>
<evidence type="ECO:0000313" key="14">
    <source>
        <dbReference type="Proteomes" id="UP001177597"/>
    </source>
</evidence>
<dbReference type="AlphaFoldDB" id="A0AA95K4R8"/>
<evidence type="ECO:0000256" key="3">
    <source>
        <dbReference type="ARBA" id="ARBA00018484"/>
    </source>
</evidence>
<dbReference type="GO" id="GO:0005737">
    <property type="term" value="C:cytoplasm"/>
    <property type="evidence" value="ECO:0007669"/>
    <property type="project" value="UniProtKB-SubCell"/>
</dbReference>
<dbReference type="PANTHER" id="PTHR43693">
    <property type="entry name" value="PROTEIN PHOSPHATASE CHEZ"/>
    <property type="match status" value="1"/>
</dbReference>
<reference evidence="13" key="1">
    <citation type="submission" date="2023-04" db="EMBL/GenBank/DDBJ databases">
        <title>Genome dynamics across the evolutionary transition to endosymbiosis.</title>
        <authorList>
            <person name="Siozios S."/>
            <person name="Nadal-Jimenez P."/>
            <person name="Azagi T."/>
            <person name="Sprong H."/>
            <person name="Frost C.L."/>
            <person name="Parratt S.R."/>
            <person name="Taylor G."/>
            <person name="Brettell L."/>
            <person name="Lew K.C."/>
            <person name="Croft L."/>
            <person name="King K.C."/>
            <person name="Brockhurst M.A."/>
            <person name="Hypsa V."/>
            <person name="Novakova E."/>
            <person name="Darby A.C."/>
            <person name="Hurst G.D.D."/>
        </authorList>
    </citation>
    <scope>NUCLEOTIDE SEQUENCE</scope>
    <source>
        <strain evidence="13">AIh</strain>
    </source>
</reference>
<dbReference type="SUPFAM" id="SSF75708">
    <property type="entry name" value="Chemotaxis phosphatase CheZ"/>
    <property type="match status" value="1"/>
</dbReference>
<evidence type="ECO:0000313" key="13">
    <source>
        <dbReference type="EMBL" id="WGL96225.1"/>
    </source>
</evidence>
<keyword evidence="7 10" id="KW-0378">Hydrolase</keyword>
<comment type="subunit">
    <text evidence="10">Homodimer.</text>
</comment>
<evidence type="ECO:0000256" key="7">
    <source>
        <dbReference type="ARBA" id="ARBA00022801"/>
    </source>
</evidence>
<protein>
    <recommendedName>
        <fullName evidence="3 10">Protein phosphatase CheZ</fullName>
        <ecNumber evidence="10">3.1.3.-</ecNumber>
    </recommendedName>
    <alternativeName>
        <fullName evidence="9 10">Chemotaxis protein CheZ</fullName>
    </alternativeName>
</protein>
<evidence type="ECO:0000256" key="10">
    <source>
        <dbReference type="PIRNR" id="PIRNR002884"/>
    </source>
</evidence>
<proteinExistence type="inferred from homology"/>
<feature type="compositionally biased region" description="Polar residues" evidence="12">
    <location>
        <begin position="187"/>
        <end position="198"/>
    </location>
</feature>
<evidence type="ECO:0000256" key="8">
    <source>
        <dbReference type="ARBA" id="ARBA00022912"/>
    </source>
</evidence>
<dbReference type="GO" id="GO:0050920">
    <property type="term" value="P:regulation of chemotaxis"/>
    <property type="evidence" value="ECO:0007669"/>
    <property type="project" value="InterPro"/>
</dbReference>
<sequence>MVNRQDEEPESHNDKLEIINRLGRLTRIIHEGLRELGLDKNISRAVEVIPDTQQRLDYIAQMTFQAAEKTLNSLDQIKPKQEWLIQQAEQLTQRWDQWAQLSIELTETKSLVADTRQYLAQSPQVNSQINAQLLDIMMAQDFQDLTGQVIKKLSLIIQEIEQQLVSVLLENMTPDIANSLSSINRSNELLNGNGPQLTTDRKENYSQQTQVDELLTSLGL</sequence>
<comment type="function">
    <text evidence="10">Plays an important role in bacterial chemotaxis signal transduction pathway by accelerating the dephosphorylation of phosphorylated CheY (CheY-P).</text>
</comment>
<dbReference type="GO" id="GO:0097588">
    <property type="term" value="P:archaeal or bacterial-type flagellum-dependent cell motility"/>
    <property type="evidence" value="ECO:0007669"/>
    <property type="project" value="UniProtKB-KW"/>
</dbReference>
<feature type="region of interest" description="Disordered" evidence="12">
    <location>
        <begin position="187"/>
        <end position="208"/>
    </location>
</feature>
<evidence type="ECO:0000256" key="9">
    <source>
        <dbReference type="ARBA" id="ARBA00029599"/>
    </source>
</evidence>
<dbReference type="RefSeq" id="WP_280629774.1">
    <property type="nucleotide sequence ID" value="NZ_CP123498.1"/>
</dbReference>
<dbReference type="EMBL" id="CP123498">
    <property type="protein sequence ID" value="WGL96225.1"/>
    <property type="molecule type" value="Genomic_DNA"/>
</dbReference>
<dbReference type="Proteomes" id="UP001177597">
    <property type="component" value="Chromosome"/>
</dbReference>
<name>A0AA95K4R8_9GAMM</name>
<evidence type="ECO:0000256" key="12">
    <source>
        <dbReference type="SAM" id="MobiDB-lite"/>
    </source>
</evidence>
<evidence type="ECO:0000256" key="2">
    <source>
        <dbReference type="ARBA" id="ARBA00005908"/>
    </source>
</evidence>
<dbReference type="InterPro" id="IPR007439">
    <property type="entry name" value="Chemotax_Pase_CheZ"/>
</dbReference>
<dbReference type="GO" id="GO:0009288">
    <property type="term" value="C:bacterial-type flagellum"/>
    <property type="evidence" value="ECO:0007669"/>
    <property type="project" value="InterPro"/>
</dbReference>
<evidence type="ECO:0000256" key="1">
    <source>
        <dbReference type="ARBA" id="ARBA00004496"/>
    </source>
</evidence>
<evidence type="ECO:0000256" key="4">
    <source>
        <dbReference type="ARBA" id="ARBA00022490"/>
    </source>
</evidence>
<dbReference type="GO" id="GO:0004721">
    <property type="term" value="F:phosphoprotein phosphatase activity"/>
    <property type="evidence" value="ECO:0007669"/>
    <property type="project" value="UniProtKB-KW"/>
</dbReference>
<dbReference type="EC" id="3.1.3.-" evidence="10"/>
<feature type="site" description="Enhances dephosphorylation of CheY-P" evidence="11">
    <location>
        <position position="148"/>
    </location>
</feature>
<keyword evidence="8 10" id="KW-0904">Protein phosphatase</keyword>
<dbReference type="PIRSF" id="PIRSF002884">
    <property type="entry name" value="CheZ"/>
    <property type="match status" value="1"/>
</dbReference>
<accession>A0AA95K4R8</accession>
<dbReference type="PANTHER" id="PTHR43693:SF1">
    <property type="entry name" value="PROTEIN PHOSPHATASE CHEZ"/>
    <property type="match status" value="1"/>
</dbReference>
<keyword evidence="6 10" id="KW-0283">Flagellar rotation</keyword>
<evidence type="ECO:0000256" key="5">
    <source>
        <dbReference type="ARBA" id="ARBA00022500"/>
    </source>
</evidence>